<name>A0AAE9CVC2_CAEBR</name>
<organism evidence="1 2">
    <name type="scientific">Caenorhabditis briggsae</name>
    <dbReference type="NCBI Taxonomy" id="6238"/>
    <lineage>
        <taxon>Eukaryota</taxon>
        <taxon>Metazoa</taxon>
        <taxon>Ecdysozoa</taxon>
        <taxon>Nematoda</taxon>
        <taxon>Chromadorea</taxon>
        <taxon>Rhabditida</taxon>
        <taxon>Rhabditina</taxon>
        <taxon>Rhabditomorpha</taxon>
        <taxon>Rhabditoidea</taxon>
        <taxon>Rhabditidae</taxon>
        <taxon>Peloderinae</taxon>
        <taxon>Caenorhabditis</taxon>
    </lineage>
</organism>
<evidence type="ECO:0000313" key="2">
    <source>
        <dbReference type="Proteomes" id="UP000827892"/>
    </source>
</evidence>
<evidence type="ECO:0000313" key="1">
    <source>
        <dbReference type="EMBL" id="ULT83144.1"/>
    </source>
</evidence>
<proteinExistence type="predicted"/>
<reference evidence="1 2" key="1">
    <citation type="submission" date="2022-05" db="EMBL/GenBank/DDBJ databases">
        <title>Chromosome-level reference genomes for two strains of Caenorhabditis briggsae: an improved platform for comparative genomics.</title>
        <authorList>
            <person name="Stevens L."/>
            <person name="Andersen E.C."/>
        </authorList>
    </citation>
    <scope>NUCLEOTIDE SEQUENCE [LARGE SCALE GENOMIC DNA]</scope>
    <source>
        <strain evidence="1">QX1410_ONT</strain>
        <tissue evidence="1">Whole-organism</tissue>
    </source>
</reference>
<accession>A0AAE9CVC2</accession>
<gene>
    <name evidence="1" type="ORF">L3Y34_012414</name>
</gene>
<dbReference type="AlphaFoldDB" id="A0AAE9CVC2"/>
<protein>
    <submittedName>
        <fullName evidence="1">Uncharacterized protein</fullName>
    </submittedName>
</protein>
<dbReference type="Proteomes" id="UP000827892">
    <property type="component" value="Chromosome X"/>
</dbReference>
<dbReference type="EMBL" id="CP090896">
    <property type="protein sequence ID" value="ULT83144.1"/>
    <property type="molecule type" value="Genomic_DNA"/>
</dbReference>
<sequence length="364" mass="40778">MEPQPIPIPPAAFVLNENTESSMISQWKELDTSYSDIPMPAAPHLMTVDHASNHRLGLCDVALRGPRNVVMPNSAELIGSAPRPVQNSPMLSQRAQERVVLQNSKGVNHVDLSNVTEPARHPGHSHGMVTPDQKMQRIDGYHNPNNINQNQEYKHSIYVPLHPTPTMLGLPTAFAPKSYNGIAEILEKAENPTPAVSRQMTEHNNTQLTPQDHMIQRNYEYQDSFYFFPPQTNNYPMHAQLYPSPPIFENPLTTTLSTGADNFILECLPASLNTVSKLHLRHQWRCSLVFHSGAQTSCTISHISPAGTSIRTIFSTCLSTKFRIWEESTGRLTANTLFLSFSPTPFVTECNLGWRTRSNDAINY</sequence>